<gene>
    <name evidence="1" type="ORF">AXF42_Ash016010</name>
</gene>
<dbReference type="EMBL" id="KZ451943">
    <property type="protein sequence ID" value="PKA59952.1"/>
    <property type="molecule type" value="Genomic_DNA"/>
</dbReference>
<reference evidence="1 2" key="1">
    <citation type="journal article" date="2017" name="Nature">
        <title>The Apostasia genome and the evolution of orchids.</title>
        <authorList>
            <person name="Zhang G.Q."/>
            <person name="Liu K.W."/>
            <person name="Li Z."/>
            <person name="Lohaus R."/>
            <person name="Hsiao Y.Y."/>
            <person name="Niu S.C."/>
            <person name="Wang J.Y."/>
            <person name="Lin Y.C."/>
            <person name="Xu Q."/>
            <person name="Chen L.J."/>
            <person name="Yoshida K."/>
            <person name="Fujiwara S."/>
            <person name="Wang Z.W."/>
            <person name="Zhang Y.Q."/>
            <person name="Mitsuda N."/>
            <person name="Wang M."/>
            <person name="Liu G.H."/>
            <person name="Pecoraro L."/>
            <person name="Huang H.X."/>
            <person name="Xiao X.J."/>
            <person name="Lin M."/>
            <person name="Wu X.Y."/>
            <person name="Wu W.L."/>
            <person name="Chen Y.Y."/>
            <person name="Chang S.B."/>
            <person name="Sakamoto S."/>
            <person name="Ohme-Takagi M."/>
            <person name="Yagi M."/>
            <person name="Zeng S.J."/>
            <person name="Shen C.Y."/>
            <person name="Yeh C.M."/>
            <person name="Luo Y.B."/>
            <person name="Tsai W.C."/>
            <person name="Van de Peer Y."/>
            <person name="Liu Z.J."/>
        </authorList>
    </citation>
    <scope>NUCLEOTIDE SEQUENCE [LARGE SCALE GENOMIC DNA]</scope>
    <source>
        <strain evidence="2">cv. Shenzhen</strain>
        <tissue evidence="1">Stem</tissue>
    </source>
</reference>
<name>A0A2I0AWM9_9ASPA</name>
<organism evidence="1 2">
    <name type="scientific">Apostasia shenzhenica</name>
    <dbReference type="NCBI Taxonomy" id="1088818"/>
    <lineage>
        <taxon>Eukaryota</taxon>
        <taxon>Viridiplantae</taxon>
        <taxon>Streptophyta</taxon>
        <taxon>Embryophyta</taxon>
        <taxon>Tracheophyta</taxon>
        <taxon>Spermatophyta</taxon>
        <taxon>Magnoliopsida</taxon>
        <taxon>Liliopsida</taxon>
        <taxon>Asparagales</taxon>
        <taxon>Orchidaceae</taxon>
        <taxon>Apostasioideae</taxon>
        <taxon>Apostasia</taxon>
    </lineage>
</organism>
<dbReference type="Proteomes" id="UP000236161">
    <property type="component" value="Unassembled WGS sequence"/>
</dbReference>
<sequence length="125" mass="14009">MATAAEPSGFTPISYIDPSLMAQACLVGYAAVSQLRTSGHQFEKHNIPNLPFDSAIGAWIKYVAEGDNSEIKLRCYVEFMCGFLSKRDKVQMNVQFDLKPFQDFVYSNVLQESATLLDIVTHKRP</sequence>
<protein>
    <submittedName>
        <fullName evidence="1">Uncharacterized protein</fullName>
    </submittedName>
</protein>
<evidence type="ECO:0000313" key="2">
    <source>
        <dbReference type="Proteomes" id="UP000236161"/>
    </source>
</evidence>
<evidence type="ECO:0000313" key="1">
    <source>
        <dbReference type="EMBL" id="PKA59952.1"/>
    </source>
</evidence>
<proteinExistence type="predicted"/>
<dbReference type="AlphaFoldDB" id="A0A2I0AWM9"/>
<keyword evidence="2" id="KW-1185">Reference proteome</keyword>
<accession>A0A2I0AWM9</accession>